<dbReference type="KEGG" id="acan:ACA1_088770"/>
<sequence>MSGPPNPPSGRTAPARPQFKDAIPELVCKRMKPDGTLCGERFFTRKGYLSHGRSLKKHSAPGVVPPQPRPQTQAHTAPQQDDHSGLYMDGPASLGDLALPQLLDAMPYVELLDLQASTLDYAGGQAERHTLHVSTPPQPTTAAAAKNEEEGGDLLALAGDPCLYLELLKSAGFFPL</sequence>
<protein>
    <submittedName>
        <fullName evidence="2">Uncharacterized protein</fullName>
    </submittedName>
</protein>
<proteinExistence type="predicted"/>
<dbReference type="Proteomes" id="UP000011083">
    <property type="component" value="Unassembled WGS sequence"/>
</dbReference>
<dbReference type="VEuPathDB" id="AmoebaDB:ACA1_088770"/>
<feature type="region of interest" description="Disordered" evidence="1">
    <location>
        <begin position="1"/>
        <end position="20"/>
    </location>
</feature>
<evidence type="ECO:0000313" key="2">
    <source>
        <dbReference type="EMBL" id="ELR16631.1"/>
    </source>
</evidence>
<keyword evidence="3" id="KW-1185">Reference proteome</keyword>
<dbReference type="RefSeq" id="XP_004338644.1">
    <property type="nucleotide sequence ID" value="XM_004338596.1"/>
</dbReference>
<dbReference type="EMBL" id="KB007985">
    <property type="protein sequence ID" value="ELR16631.1"/>
    <property type="molecule type" value="Genomic_DNA"/>
</dbReference>
<evidence type="ECO:0000313" key="3">
    <source>
        <dbReference type="Proteomes" id="UP000011083"/>
    </source>
</evidence>
<gene>
    <name evidence="2" type="ORF">ACA1_088770</name>
</gene>
<feature type="region of interest" description="Disordered" evidence="1">
    <location>
        <begin position="51"/>
        <end position="88"/>
    </location>
</feature>
<dbReference type="AlphaFoldDB" id="L8GX38"/>
<name>L8GX38_ACACF</name>
<organism evidence="2 3">
    <name type="scientific">Acanthamoeba castellanii (strain ATCC 30010 / Neff)</name>
    <dbReference type="NCBI Taxonomy" id="1257118"/>
    <lineage>
        <taxon>Eukaryota</taxon>
        <taxon>Amoebozoa</taxon>
        <taxon>Discosea</taxon>
        <taxon>Longamoebia</taxon>
        <taxon>Centramoebida</taxon>
        <taxon>Acanthamoebidae</taxon>
        <taxon>Acanthamoeba</taxon>
    </lineage>
</organism>
<accession>L8GX38</accession>
<reference evidence="2 3" key="1">
    <citation type="journal article" date="2013" name="Genome Biol.">
        <title>Genome of Acanthamoeba castellanii highlights extensive lateral gene transfer and early evolution of tyrosine kinase signaling.</title>
        <authorList>
            <person name="Clarke M."/>
            <person name="Lohan A.J."/>
            <person name="Liu B."/>
            <person name="Lagkouvardos I."/>
            <person name="Roy S."/>
            <person name="Zafar N."/>
            <person name="Bertelli C."/>
            <person name="Schilde C."/>
            <person name="Kianianmomeni A."/>
            <person name="Burglin T.R."/>
            <person name="Frech C."/>
            <person name="Turcotte B."/>
            <person name="Kopec K.O."/>
            <person name="Synnott J.M."/>
            <person name="Choo C."/>
            <person name="Paponov I."/>
            <person name="Finkler A."/>
            <person name="Soon Heng Tan C."/>
            <person name="Hutchins A.P."/>
            <person name="Weinmeier T."/>
            <person name="Rattei T."/>
            <person name="Chu J.S."/>
            <person name="Gimenez G."/>
            <person name="Irimia M."/>
            <person name="Rigden D.J."/>
            <person name="Fitzpatrick D.A."/>
            <person name="Lorenzo-Morales J."/>
            <person name="Bateman A."/>
            <person name="Chiu C.H."/>
            <person name="Tang P."/>
            <person name="Hegemann P."/>
            <person name="Fromm H."/>
            <person name="Raoult D."/>
            <person name="Greub G."/>
            <person name="Miranda-Saavedra D."/>
            <person name="Chen N."/>
            <person name="Nash P."/>
            <person name="Ginger M.L."/>
            <person name="Horn M."/>
            <person name="Schaap P."/>
            <person name="Caler L."/>
            <person name="Loftus B."/>
        </authorList>
    </citation>
    <scope>NUCLEOTIDE SEQUENCE [LARGE SCALE GENOMIC DNA]</scope>
    <source>
        <strain evidence="2 3">Neff</strain>
    </source>
</reference>
<dbReference type="GeneID" id="14917334"/>
<evidence type="ECO:0000256" key="1">
    <source>
        <dbReference type="SAM" id="MobiDB-lite"/>
    </source>
</evidence>
<feature type="compositionally biased region" description="Polar residues" evidence="1">
    <location>
        <begin position="70"/>
        <end position="79"/>
    </location>
</feature>